<dbReference type="OrthoDB" id="2505969at2759"/>
<organism evidence="1 2">
    <name type="scientific">Paxillus rubicundulus Ve08.2h10</name>
    <dbReference type="NCBI Taxonomy" id="930991"/>
    <lineage>
        <taxon>Eukaryota</taxon>
        <taxon>Fungi</taxon>
        <taxon>Dikarya</taxon>
        <taxon>Basidiomycota</taxon>
        <taxon>Agaricomycotina</taxon>
        <taxon>Agaricomycetes</taxon>
        <taxon>Agaricomycetidae</taxon>
        <taxon>Boletales</taxon>
        <taxon>Paxilineae</taxon>
        <taxon>Paxillaceae</taxon>
        <taxon>Paxillus</taxon>
    </lineage>
</organism>
<sequence>NTHNMQECLAEAMLEIGELPDSAINLGDWEDINNGQDFSYFEPFSSEEDDGELESVPAAFSKPVACHHQDNRSHLQCNHHTHQAWQGQMPALVDWYLAWKHNQPADNGDNVEMITEQHTFYVDIIGVFNYEPCVPIAQRSDEPANSALICAGLLGSTPLQPISFTRHLRVQFAATFDTYLDIKQHIQSTLERALGRDGPRWKLSGACPPCAFKQSNEPLLSPARLHNMDGNMLAKHLDGSGSSDPRVFASSYFISDLEIEQFKDDVRNQPGNRSDVATHPGACTNNWIAAKSVEEDKVQVFEQTGIFLLACCHGFVECIAEMKRSGELMKYGLMAINQILNICGNDQVIGHDIGCASCKTLAASSLGMKTKEEKLRVVVNMFHGFAHNHLCQLQNHPLYLTGFGNEDLKTCKQIFLSSNSTASLICHGLLFHWKQFLDLHFDQWDRNRYLELSKYEIALVAALVNV</sequence>
<dbReference type="InParanoid" id="A0A0D0D8T3"/>
<dbReference type="EMBL" id="KN826087">
    <property type="protein sequence ID" value="KIK80156.1"/>
    <property type="molecule type" value="Genomic_DNA"/>
</dbReference>
<dbReference type="PANTHER" id="PTHR33096">
    <property type="entry name" value="CXC2 DOMAIN-CONTAINING PROTEIN"/>
    <property type="match status" value="1"/>
</dbReference>
<dbReference type="AlphaFoldDB" id="A0A0D0D8T3"/>
<dbReference type="Proteomes" id="UP000054538">
    <property type="component" value="Unassembled WGS sequence"/>
</dbReference>
<reference evidence="1 2" key="1">
    <citation type="submission" date="2014-04" db="EMBL/GenBank/DDBJ databases">
        <authorList>
            <consortium name="DOE Joint Genome Institute"/>
            <person name="Kuo A."/>
            <person name="Kohler A."/>
            <person name="Jargeat P."/>
            <person name="Nagy L.G."/>
            <person name="Floudas D."/>
            <person name="Copeland A."/>
            <person name="Barry K.W."/>
            <person name="Cichocki N."/>
            <person name="Veneault-Fourrey C."/>
            <person name="LaButti K."/>
            <person name="Lindquist E.A."/>
            <person name="Lipzen A."/>
            <person name="Lundell T."/>
            <person name="Morin E."/>
            <person name="Murat C."/>
            <person name="Sun H."/>
            <person name="Tunlid A."/>
            <person name="Henrissat B."/>
            <person name="Grigoriev I.V."/>
            <person name="Hibbett D.S."/>
            <person name="Martin F."/>
            <person name="Nordberg H.P."/>
            <person name="Cantor M.N."/>
            <person name="Hua S.X."/>
        </authorList>
    </citation>
    <scope>NUCLEOTIDE SEQUENCE [LARGE SCALE GENOMIC DNA]</scope>
    <source>
        <strain evidence="1 2">Ve08.2h10</strain>
    </source>
</reference>
<name>A0A0D0D8T3_9AGAM</name>
<evidence type="ECO:0008006" key="3">
    <source>
        <dbReference type="Google" id="ProtNLM"/>
    </source>
</evidence>
<protein>
    <recommendedName>
        <fullName evidence="3">CxC2-like cysteine cluster KDZ transposase-associated domain-containing protein</fullName>
    </recommendedName>
</protein>
<dbReference type="PANTHER" id="PTHR33096:SF1">
    <property type="entry name" value="CXC1-LIKE CYSTEINE CLUSTER ASSOCIATED WITH KDZ TRANSPOSASES DOMAIN-CONTAINING PROTEIN"/>
    <property type="match status" value="1"/>
</dbReference>
<dbReference type="Pfam" id="PF18758">
    <property type="entry name" value="KDZ"/>
    <property type="match status" value="1"/>
</dbReference>
<dbReference type="InterPro" id="IPR040521">
    <property type="entry name" value="KDZ"/>
</dbReference>
<keyword evidence="2" id="KW-1185">Reference proteome</keyword>
<evidence type="ECO:0000313" key="2">
    <source>
        <dbReference type="Proteomes" id="UP000054538"/>
    </source>
</evidence>
<gene>
    <name evidence="1" type="ORF">PAXRUDRAFT_159404</name>
</gene>
<reference evidence="2" key="2">
    <citation type="submission" date="2015-01" db="EMBL/GenBank/DDBJ databases">
        <title>Evolutionary Origins and Diversification of the Mycorrhizal Mutualists.</title>
        <authorList>
            <consortium name="DOE Joint Genome Institute"/>
            <consortium name="Mycorrhizal Genomics Consortium"/>
            <person name="Kohler A."/>
            <person name="Kuo A."/>
            <person name="Nagy L.G."/>
            <person name="Floudas D."/>
            <person name="Copeland A."/>
            <person name="Barry K.W."/>
            <person name="Cichocki N."/>
            <person name="Veneault-Fourrey C."/>
            <person name="LaButti K."/>
            <person name="Lindquist E.A."/>
            <person name="Lipzen A."/>
            <person name="Lundell T."/>
            <person name="Morin E."/>
            <person name="Murat C."/>
            <person name="Riley R."/>
            <person name="Ohm R."/>
            <person name="Sun H."/>
            <person name="Tunlid A."/>
            <person name="Henrissat B."/>
            <person name="Grigoriev I.V."/>
            <person name="Hibbett D.S."/>
            <person name="Martin F."/>
        </authorList>
    </citation>
    <scope>NUCLEOTIDE SEQUENCE [LARGE SCALE GENOMIC DNA]</scope>
    <source>
        <strain evidence="2">Ve08.2h10</strain>
    </source>
</reference>
<dbReference type="HOGENOM" id="CLU_587387_0_0_1"/>
<accession>A0A0D0D8T3</accession>
<evidence type="ECO:0000313" key="1">
    <source>
        <dbReference type="EMBL" id="KIK80156.1"/>
    </source>
</evidence>
<feature type="non-terminal residue" evidence="1">
    <location>
        <position position="466"/>
    </location>
</feature>
<proteinExistence type="predicted"/>